<keyword evidence="5 9" id="KW-0547">Nucleotide-binding</keyword>
<dbReference type="GO" id="GO:0051391">
    <property type="term" value="P:tRNA acetylation"/>
    <property type="evidence" value="ECO:0007669"/>
    <property type="project" value="UniProtKB-UniRule"/>
</dbReference>
<comment type="similarity">
    <text evidence="9">Belongs to the TmcA family.</text>
</comment>
<evidence type="ECO:0000256" key="7">
    <source>
        <dbReference type="ARBA" id="ARBA00022884"/>
    </source>
</evidence>
<dbReference type="GO" id="GO:0005524">
    <property type="term" value="F:ATP binding"/>
    <property type="evidence" value="ECO:0007669"/>
    <property type="project" value="UniProtKB-UniRule"/>
</dbReference>
<proteinExistence type="inferred from homology"/>
<dbReference type="GO" id="GO:1904812">
    <property type="term" value="P:rRNA acetylation involved in maturation of SSU-rRNA"/>
    <property type="evidence" value="ECO:0007669"/>
    <property type="project" value="TreeGrafter"/>
</dbReference>
<dbReference type="InterPro" id="IPR000182">
    <property type="entry name" value="GNAT_dom"/>
</dbReference>
<dbReference type="AlphaFoldDB" id="A0A6N8E9S7"/>
<evidence type="ECO:0000313" key="12">
    <source>
        <dbReference type="Proteomes" id="UP000434044"/>
    </source>
</evidence>
<reference evidence="11 12" key="1">
    <citation type="submission" date="2019-11" db="EMBL/GenBank/DDBJ databases">
        <title>Whole-genome sequence of the anaerobic purple sulfur bacterium Allochromatium palmeri DSM 15591.</title>
        <authorList>
            <person name="Kyndt J.A."/>
            <person name="Meyer T.E."/>
        </authorList>
    </citation>
    <scope>NUCLEOTIDE SEQUENCE [LARGE SCALE GENOMIC DNA]</scope>
    <source>
        <strain evidence="11 12">DSM 15591</strain>
    </source>
</reference>
<evidence type="ECO:0000256" key="1">
    <source>
        <dbReference type="ARBA" id="ARBA00022490"/>
    </source>
</evidence>
<keyword evidence="2 9" id="KW-0820">tRNA-binding</keyword>
<dbReference type="GO" id="GO:0002101">
    <property type="term" value="P:tRNA wobble cytosine modification"/>
    <property type="evidence" value="ECO:0007669"/>
    <property type="project" value="UniProtKB-UniRule"/>
</dbReference>
<evidence type="ECO:0000256" key="2">
    <source>
        <dbReference type="ARBA" id="ARBA00022555"/>
    </source>
</evidence>
<dbReference type="Pfam" id="PF05127">
    <property type="entry name" value="NAT10_TcmA_helicase"/>
    <property type="match status" value="1"/>
</dbReference>
<dbReference type="EMBL" id="WNKT01000012">
    <property type="protein sequence ID" value="MTW21042.1"/>
    <property type="molecule type" value="Genomic_DNA"/>
</dbReference>
<dbReference type="Pfam" id="PF13718">
    <property type="entry name" value="GNAT_acetyltr_2"/>
    <property type="match status" value="2"/>
</dbReference>
<dbReference type="Gene3D" id="3.40.630.30">
    <property type="match status" value="1"/>
</dbReference>
<dbReference type="Gene3D" id="1.20.120.890">
    <property type="entry name" value="tRNA(Met) cytidine acetyltransferase, tail domain"/>
    <property type="match status" value="1"/>
</dbReference>
<protein>
    <recommendedName>
        <fullName evidence="9">tRNA(Met) cytidine acetyltransferase TmcA</fullName>
        <ecNumber evidence="9">2.3.1.193</ecNumber>
    </recommendedName>
</protein>
<dbReference type="SUPFAM" id="SSF55729">
    <property type="entry name" value="Acyl-CoA N-acyltransferases (Nat)"/>
    <property type="match status" value="1"/>
</dbReference>
<dbReference type="GO" id="GO:1990883">
    <property type="term" value="F:18S rRNA cytidine N-acetyltransferase activity"/>
    <property type="evidence" value="ECO:0007669"/>
    <property type="project" value="TreeGrafter"/>
</dbReference>
<dbReference type="InterPro" id="IPR016181">
    <property type="entry name" value="Acyl_CoA_acyltransferase"/>
</dbReference>
<dbReference type="EC" id="2.3.1.193" evidence="9"/>
<dbReference type="SUPFAM" id="SSF52540">
    <property type="entry name" value="P-loop containing nucleoside triphosphate hydrolases"/>
    <property type="match status" value="1"/>
</dbReference>
<evidence type="ECO:0000256" key="4">
    <source>
        <dbReference type="ARBA" id="ARBA00022694"/>
    </source>
</evidence>
<dbReference type="GO" id="GO:0051392">
    <property type="term" value="F:tRNA cytidine N4-acetyltransferase activity"/>
    <property type="evidence" value="ECO:0007669"/>
    <property type="project" value="UniProtKB-UniRule"/>
</dbReference>
<comment type="caution">
    <text evidence="9">Lacks conserved residue(s) required for the propagation of feature annotation.</text>
</comment>
<dbReference type="InterPro" id="IPR007807">
    <property type="entry name" value="TcmA/NAT10_helicase"/>
</dbReference>
<dbReference type="CDD" id="cd04301">
    <property type="entry name" value="NAT_SF"/>
    <property type="match status" value="1"/>
</dbReference>
<comment type="subcellular location">
    <subcellularLocation>
        <location evidence="9">Cytoplasm</location>
    </subcellularLocation>
</comment>
<evidence type="ECO:0000256" key="9">
    <source>
        <dbReference type="HAMAP-Rule" id="MF_01886"/>
    </source>
</evidence>
<keyword evidence="7 9" id="KW-0694">RNA-binding</keyword>
<keyword evidence="6 9" id="KW-0067">ATP-binding</keyword>
<dbReference type="OrthoDB" id="5578851at2"/>
<feature type="binding site" evidence="9">
    <location>
        <position position="573"/>
    </location>
    <ligand>
        <name>acetyl-CoA</name>
        <dbReference type="ChEBI" id="CHEBI:57288"/>
    </ligand>
</feature>
<comment type="function">
    <text evidence="9">Catalyzes the formation of N(4)-acetylcytidine (ac(4)C) at the wobble position of tRNA(Met), by using acetyl-CoA as an acetyl donor and ATP (or GTP).</text>
</comment>
<dbReference type="Gene3D" id="3.40.50.11040">
    <property type="match status" value="1"/>
</dbReference>
<dbReference type="PANTHER" id="PTHR10925:SF5">
    <property type="entry name" value="RNA CYTIDINE ACETYLTRANSFERASE"/>
    <property type="match status" value="1"/>
</dbReference>
<feature type="domain" description="N-acetyltransferase" evidence="10">
    <location>
        <begin position="427"/>
        <end position="620"/>
    </location>
</feature>
<keyword evidence="12" id="KW-1185">Reference proteome</keyword>
<evidence type="ECO:0000313" key="11">
    <source>
        <dbReference type="EMBL" id="MTW21042.1"/>
    </source>
</evidence>
<accession>A0A6N8E9S7</accession>
<keyword evidence="4 9" id="KW-0819">tRNA processing</keyword>
<keyword evidence="3 9" id="KW-0808">Transferase</keyword>
<dbReference type="GO" id="GO:0000049">
    <property type="term" value="F:tRNA binding"/>
    <property type="evidence" value="ECO:0007669"/>
    <property type="project" value="UniProtKB-UniRule"/>
</dbReference>
<dbReference type="InterPro" id="IPR038321">
    <property type="entry name" value="TmcA_C_sf"/>
</dbReference>
<dbReference type="PROSITE" id="PS51186">
    <property type="entry name" value="GNAT"/>
    <property type="match status" value="1"/>
</dbReference>
<evidence type="ECO:0000259" key="10">
    <source>
        <dbReference type="PROSITE" id="PS51186"/>
    </source>
</evidence>
<evidence type="ECO:0000256" key="3">
    <source>
        <dbReference type="ARBA" id="ARBA00022679"/>
    </source>
</evidence>
<feature type="binding site" evidence="9">
    <location>
        <position position="209"/>
    </location>
    <ligand>
        <name>ATP</name>
        <dbReference type="ChEBI" id="CHEBI:30616"/>
    </ligand>
</feature>
<dbReference type="HAMAP" id="MF_01886">
    <property type="entry name" value="tRNA_acetyltr_TmcA"/>
    <property type="match status" value="1"/>
</dbReference>
<dbReference type="InterPro" id="IPR013562">
    <property type="entry name" value="TmcA/NAT10_N"/>
</dbReference>
<dbReference type="InterPro" id="IPR032672">
    <property type="entry name" value="TmcA/NAT10/Kre33"/>
</dbReference>
<dbReference type="InterPro" id="IPR024914">
    <property type="entry name" value="tRNA_acetyltr_TmcA"/>
</dbReference>
<dbReference type="Proteomes" id="UP000434044">
    <property type="component" value="Unassembled WGS sequence"/>
</dbReference>
<dbReference type="GO" id="GO:0005737">
    <property type="term" value="C:cytoplasm"/>
    <property type="evidence" value="ECO:0007669"/>
    <property type="project" value="UniProtKB-SubCell"/>
</dbReference>
<dbReference type="Pfam" id="PF08351">
    <property type="entry name" value="TmcA_N"/>
    <property type="match status" value="1"/>
</dbReference>
<organism evidence="11 12">
    <name type="scientific">Allochromatium palmeri</name>
    <dbReference type="NCBI Taxonomy" id="231048"/>
    <lineage>
        <taxon>Bacteria</taxon>
        <taxon>Pseudomonadati</taxon>
        <taxon>Pseudomonadota</taxon>
        <taxon>Gammaproteobacteria</taxon>
        <taxon>Chromatiales</taxon>
        <taxon>Chromatiaceae</taxon>
        <taxon>Allochromatium</taxon>
    </lineage>
</organism>
<evidence type="ECO:0000256" key="6">
    <source>
        <dbReference type="ARBA" id="ARBA00022840"/>
    </source>
</evidence>
<dbReference type="RefSeq" id="WP_155449640.1">
    <property type="nucleotide sequence ID" value="NZ_WNKT01000012.1"/>
</dbReference>
<keyword evidence="8 9" id="KW-0012">Acyltransferase</keyword>
<name>A0A6N8E9S7_9GAMM</name>
<gene>
    <name evidence="9" type="primary">tmcA</name>
    <name evidence="11" type="ORF">GJ668_08000</name>
</gene>
<keyword evidence="1 9" id="KW-0963">Cytoplasm</keyword>
<feature type="binding site" evidence="9">
    <location>
        <position position="382"/>
    </location>
    <ligand>
        <name>ATP</name>
        <dbReference type="ChEBI" id="CHEBI:30616"/>
    </ligand>
</feature>
<comment type="catalytic activity">
    <reaction evidence="9">
        <text>cytidine(34) in elongator tRNA(Met) + acetyl-CoA + ATP + H2O = N(4)-acetylcytidine(34) in elongator tRNA(Met) + ADP + phosphate + CoA + H(+)</text>
        <dbReference type="Rhea" id="RHEA:43788"/>
        <dbReference type="Rhea" id="RHEA-COMP:10693"/>
        <dbReference type="Rhea" id="RHEA-COMP:10694"/>
        <dbReference type="ChEBI" id="CHEBI:15377"/>
        <dbReference type="ChEBI" id="CHEBI:15378"/>
        <dbReference type="ChEBI" id="CHEBI:30616"/>
        <dbReference type="ChEBI" id="CHEBI:43474"/>
        <dbReference type="ChEBI" id="CHEBI:57287"/>
        <dbReference type="ChEBI" id="CHEBI:57288"/>
        <dbReference type="ChEBI" id="CHEBI:74900"/>
        <dbReference type="ChEBI" id="CHEBI:82748"/>
        <dbReference type="ChEBI" id="CHEBI:456216"/>
        <dbReference type="EC" id="2.3.1.193"/>
    </reaction>
</comment>
<evidence type="ECO:0000256" key="5">
    <source>
        <dbReference type="ARBA" id="ARBA00022741"/>
    </source>
</evidence>
<dbReference type="InterPro" id="IPR027417">
    <property type="entry name" value="P-loop_NTPase"/>
</dbReference>
<sequence>METEQGTGPACLGGLPAAQWFRVQRESAQARGHRLTLWLRGSPEWTAAGARRVVAALPELDRVCLAERPILAEPSRPLRTATRLLGQDLELLILDVHSGFDPDGFGAATGAIRGGGLLVLLTPPVAEWACRPDPQAERIAVWPFAATELSRGFIARLISVLESDPTVVRIDQDHLESMIGSVEDTCLTEISPLEAASSHDLSRPSTPDQALAVDAILKTAHGRARRPLVLTAHRGRGKSAALGLAAGRLLVEGGRRLLVTAPRRAAVETLYRHAEAVWIEAAYSASPSNTCDAATGLQSLAFHSPAELLEHGPEADLLLVDEAAGIPAPVLTALLERYGRIVFASTVHGYEGTGRGFEICFRDTLERLTPNWRAISLDTPIRWADDDPLEPLVFRALLLDAAPAPREAILAGAAVDPVDPSAEWLDRDALLGDEATLRELFGLLVLAHYQTRPLDLRMLLDGPNVRVLVLRQAGHLVGTLLVAEEGGMLDPALRAAIFRGQRRPRGHLLPQTLSAHAGLMDAPLHRYWRVIRIVVHPAVTGQGLGQRLLAELERAARIERIDLLGASFGATTELLEFWCACGFVPAQIGVSRNAASGEHAAVVLRAISEQGARLLEKALRRLASSLPVWLAGPLRALDSVIAATIIAALPPPDTDVAELTSPTAVTDWRLELEAFVEGHRTLESSLPLLAELTYQRLAAALSAGWIDRDESALLVAVTLQFQPLTGLARRFEARGREALLARLRQVGGRLIGR</sequence>
<dbReference type="Gene3D" id="3.40.50.300">
    <property type="entry name" value="P-loop containing nucleotide triphosphate hydrolases"/>
    <property type="match status" value="1"/>
</dbReference>
<evidence type="ECO:0000256" key="8">
    <source>
        <dbReference type="ARBA" id="ARBA00023315"/>
    </source>
</evidence>
<dbReference type="PANTHER" id="PTHR10925">
    <property type="entry name" value="N-ACETYLTRANSFERASE 10"/>
    <property type="match status" value="1"/>
</dbReference>
<comment type="caution">
    <text evidence="11">The sequence shown here is derived from an EMBL/GenBank/DDBJ whole genome shotgun (WGS) entry which is preliminary data.</text>
</comment>